<protein>
    <submittedName>
        <fullName evidence="2">Zinc-binding dehydrogenase</fullName>
    </submittedName>
</protein>
<dbReference type="Pfam" id="PF08240">
    <property type="entry name" value="ADH_N"/>
    <property type="match status" value="1"/>
</dbReference>
<comment type="caution">
    <text evidence="2">The sequence shown here is derived from an EMBL/GenBank/DDBJ whole genome shotgun (WGS) entry which is preliminary data.</text>
</comment>
<dbReference type="PANTHER" id="PTHR43677:SF4">
    <property type="entry name" value="QUINONE OXIDOREDUCTASE-LIKE PROTEIN 2"/>
    <property type="match status" value="1"/>
</dbReference>
<dbReference type="SMART" id="SM00829">
    <property type="entry name" value="PKS_ER"/>
    <property type="match status" value="1"/>
</dbReference>
<dbReference type="InterPro" id="IPR020843">
    <property type="entry name" value="ER"/>
</dbReference>
<organism evidence="2 3">
    <name type="scientific">Pseudonocardia alaniniphila</name>
    <dbReference type="NCBI Taxonomy" id="75291"/>
    <lineage>
        <taxon>Bacteria</taxon>
        <taxon>Bacillati</taxon>
        <taxon>Actinomycetota</taxon>
        <taxon>Actinomycetes</taxon>
        <taxon>Pseudonocardiales</taxon>
        <taxon>Pseudonocardiaceae</taxon>
        <taxon>Pseudonocardia</taxon>
    </lineage>
</organism>
<reference evidence="2 3" key="1">
    <citation type="submission" date="2022-03" db="EMBL/GenBank/DDBJ databases">
        <title>Pseudonocardia alaer sp. nov., a novel actinomycete isolated from reed forest soil.</title>
        <authorList>
            <person name="Wang L."/>
        </authorList>
    </citation>
    <scope>NUCLEOTIDE SEQUENCE [LARGE SCALE GENOMIC DNA]</scope>
    <source>
        <strain evidence="2 3">Y-16303</strain>
    </source>
</reference>
<dbReference type="InterPro" id="IPR051397">
    <property type="entry name" value="Zn-ADH-like_protein"/>
</dbReference>
<name>A0ABS9TAV2_9PSEU</name>
<dbReference type="RefSeq" id="WP_241035671.1">
    <property type="nucleotide sequence ID" value="NZ_BAAAJF010000024.1"/>
</dbReference>
<dbReference type="SUPFAM" id="SSF50129">
    <property type="entry name" value="GroES-like"/>
    <property type="match status" value="1"/>
</dbReference>
<dbReference type="InterPro" id="IPR013154">
    <property type="entry name" value="ADH-like_N"/>
</dbReference>
<gene>
    <name evidence="2" type="ORF">MMF94_08110</name>
</gene>
<dbReference type="InterPro" id="IPR036291">
    <property type="entry name" value="NAD(P)-bd_dom_sf"/>
</dbReference>
<evidence type="ECO:0000259" key="1">
    <source>
        <dbReference type="SMART" id="SM00829"/>
    </source>
</evidence>
<dbReference type="SUPFAM" id="SSF51735">
    <property type="entry name" value="NAD(P)-binding Rossmann-fold domains"/>
    <property type="match status" value="1"/>
</dbReference>
<keyword evidence="3" id="KW-1185">Reference proteome</keyword>
<feature type="domain" description="Enoyl reductase (ER)" evidence="1">
    <location>
        <begin position="16"/>
        <end position="324"/>
    </location>
</feature>
<dbReference type="PANTHER" id="PTHR43677">
    <property type="entry name" value="SHORT-CHAIN DEHYDROGENASE/REDUCTASE"/>
    <property type="match status" value="1"/>
</dbReference>
<evidence type="ECO:0000313" key="2">
    <source>
        <dbReference type="EMBL" id="MCH6165642.1"/>
    </source>
</evidence>
<dbReference type="Gene3D" id="3.40.50.720">
    <property type="entry name" value="NAD(P)-binding Rossmann-like Domain"/>
    <property type="match status" value="1"/>
</dbReference>
<accession>A0ABS9TAV2</accession>
<dbReference type="EMBL" id="JAKXMK010000006">
    <property type="protein sequence ID" value="MCH6165642.1"/>
    <property type="molecule type" value="Genomic_DNA"/>
</dbReference>
<evidence type="ECO:0000313" key="3">
    <source>
        <dbReference type="Proteomes" id="UP001299970"/>
    </source>
</evidence>
<dbReference type="InterPro" id="IPR013149">
    <property type="entry name" value="ADH-like_C"/>
</dbReference>
<proteinExistence type="predicted"/>
<dbReference type="InterPro" id="IPR011032">
    <property type="entry name" value="GroES-like_sf"/>
</dbReference>
<dbReference type="Proteomes" id="UP001299970">
    <property type="component" value="Unassembled WGS sequence"/>
</dbReference>
<dbReference type="Gene3D" id="3.90.180.10">
    <property type="entry name" value="Medium-chain alcohol dehydrogenases, catalytic domain"/>
    <property type="match status" value="1"/>
</dbReference>
<sequence>MIHGRSWQAHSFGEPKDVLRVEEIEWAAPTQGRVLVKVRACGVGLPDLLMTTGAYPPLPRPPVVPGQEVAGEVVAVPAGSAFAVGDRVMGSTAFVEGWGGYSDYAYVREPKTVRIPATMTDEEAAGFVIGFRTAYAGLCDRVRVASGEVLLVLGAAGNTGAAAVQLGKAIGATVIATAGTEEKLEFCTRIGADNVVDHRTEDVAEAVLAITGGHGADVVFDPVGGELGTRATAAVARLGRIAVIGYASGSWLTLDPLDMVLRNYTAAGVFAGGTAEEDRAAYGQLVEIAERGAIRTPVTTVVTFDDVPDVISAVPTAPPGKAVVRIS</sequence>
<dbReference type="Pfam" id="PF00107">
    <property type="entry name" value="ADH_zinc_N"/>
    <property type="match status" value="1"/>
</dbReference>